<sequence>MKNTHIKHLVELNIAMMFISTSGVLGRFISMPPPLTIWWRSFLTVFCLGVYIWYKKIDLKVYSRRDLSTILVSGFFMGAHWITYFYALKLSGVAIGMLAMFTYPIITVFLEPIFFKTKLNLKHVLLGGLVLVGIYFLTPELNIENNVSLGVLSGIISAVFYSIRNILMKKKTANYHGSMLMFYQMIVIAALLIPVFFIFEGNPSTHDWLGLAALALFTTAIGHTLFVLSMKHFSIGTISIISSVQPIYGILFGMLFLGEIPASKTIIGGVLILSTVIIESYYSNKNK</sequence>
<protein>
    <submittedName>
        <fullName evidence="3">DMT family transporter</fullName>
    </submittedName>
</protein>
<feature type="transmembrane region" description="Helical" evidence="1">
    <location>
        <begin position="93"/>
        <end position="114"/>
    </location>
</feature>
<proteinExistence type="predicted"/>
<dbReference type="InterPro" id="IPR000620">
    <property type="entry name" value="EamA_dom"/>
</dbReference>
<dbReference type="Proteomes" id="UP001597241">
    <property type="component" value="Unassembled WGS sequence"/>
</dbReference>
<dbReference type="RefSeq" id="WP_386807918.1">
    <property type="nucleotide sequence ID" value="NZ_JBHTMV010000003.1"/>
</dbReference>
<feature type="transmembrane region" description="Helical" evidence="1">
    <location>
        <begin position="149"/>
        <end position="167"/>
    </location>
</feature>
<accession>A0ABW3WP12</accession>
<feature type="transmembrane region" description="Helical" evidence="1">
    <location>
        <begin position="12"/>
        <end position="31"/>
    </location>
</feature>
<dbReference type="EMBL" id="JBHTMV010000003">
    <property type="protein sequence ID" value="MFD1292986.1"/>
    <property type="molecule type" value="Genomic_DNA"/>
</dbReference>
<keyword evidence="4" id="KW-1185">Reference proteome</keyword>
<evidence type="ECO:0000259" key="2">
    <source>
        <dbReference type="Pfam" id="PF00892"/>
    </source>
</evidence>
<feature type="transmembrane region" description="Helical" evidence="1">
    <location>
        <begin position="179"/>
        <end position="199"/>
    </location>
</feature>
<dbReference type="Pfam" id="PF00892">
    <property type="entry name" value="EamA"/>
    <property type="match status" value="2"/>
</dbReference>
<feature type="domain" description="EamA" evidence="2">
    <location>
        <begin position="149"/>
        <end position="278"/>
    </location>
</feature>
<organism evidence="3 4">
    <name type="scientific">Lutibacter holmesii</name>
    <dbReference type="NCBI Taxonomy" id="1137985"/>
    <lineage>
        <taxon>Bacteria</taxon>
        <taxon>Pseudomonadati</taxon>
        <taxon>Bacteroidota</taxon>
        <taxon>Flavobacteriia</taxon>
        <taxon>Flavobacteriales</taxon>
        <taxon>Flavobacteriaceae</taxon>
        <taxon>Lutibacter</taxon>
    </lineage>
</organism>
<feature type="domain" description="EamA" evidence="2">
    <location>
        <begin position="14"/>
        <end position="137"/>
    </location>
</feature>
<gene>
    <name evidence="3" type="ORF">ACFQ5N_03965</name>
</gene>
<feature type="transmembrane region" description="Helical" evidence="1">
    <location>
        <begin position="262"/>
        <end position="282"/>
    </location>
</feature>
<dbReference type="PANTHER" id="PTHR22911:SF79">
    <property type="entry name" value="MOBA-LIKE NTP TRANSFERASE DOMAIN-CONTAINING PROTEIN"/>
    <property type="match status" value="1"/>
</dbReference>
<dbReference type="SUPFAM" id="SSF103481">
    <property type="entry name" value="Multidrug resistance efflux transporter EmrE"/>
    <property type="match status" value="2"/>
</dbReference>
<dbReference type="PANTHER" id="PTHR22911">
    <property type="entry name" value="ACYL-MALONYL CONDENSING ENZYME-RELATED"/>
    <property type="match status" value="1"/>
</dbReference>
<evidence type="ECO:0000313" key="4">
    <source>
        <dbReference type="Proteomes" id="UP001597241"/>
    </source>
</evidence>
<comment type="caution">
    <text evidence="3">The sequence shown here is derived from an EMBL/GenBank/DDBJ whole genome shotgun (WGS) entry which is preliminary data.</text>
</comment>
<reference evidence="4" key="1">
    <citation type="journal article" date="2019" name="Int. J. Syst. Evol. Microbiol.">
        <title>The Global Catalogue of Microorganisms (GCM) 10K type strain sequencing project: providing services to taxonomists for standard genome sequencing and annotation.</title>
        <authorList>
            <consortium name="The Broad Institute Genomics Platform"/>
            <consortium name="The Broad Institute Genome Sequencing Center for Infectious Disease"/>
            <person name="Wu L."/>
            <person name="Ma J."/>
        </authorList>
    </citation>
    <scope>NUCLEOTIDE SEQUENCE [LARGE SCALE GENOMIC DNA]</scope>
    <source>
        <strain evidence="4">CCUG 62221</strain>
    </source>
</reference>
<feature type="transmembrane region" description="Helical" evidence="1">
    <location>
        <begin position="37"/>
        <end position="54"/>
    </location>
</feature>
<dbReference type="InterPro" id="IPR037185">
    <property type="entry name" value="EmrE-like"/>
</dbReference>
<evidence type="ECO:0000256" key="1">
    <source>
        <dbReference type="SAM" id="Phobius"/>
    </source>
</evidence>
<evidence type="ECO:0000313" key="3">
    <source>
        <dbReference type="EMBL" id="MFD1292986.1"/>
    </source>
</evidence>
<keyword evidence="1" id="KW-0472">Membrane</keyword>
<keyword evidence="1" id="KW-1133">Transmembrane helix</keyword>
<feature type="transmembrane region" description="Helical" evidence="1">
    <location>
        <begin position="235"/>
        <end position="256"/>
    </location>
</feature>
<feature type="transmembrane region" description="Helical" evidence="1">
    <location>
        <begin position="121"/>
        <end position="137"/>
    </location>
</feature>
<feature type="transmembrane region" description="Helical" evidence="1">
    <location>
        <begin position="66"/>
        <end position="87"/>
    </location>
</feature>
<keyword evidence="1" id="KW-0812">Transmembrane</keyword>
<feature type="transmembrane region" description="Helical" evidence="1">
    <location>
        <begin position="211"/>
        <end position="228"/>
    </location>
</feature>
<name>A0ABW3WP12_9FLAO</name>